<dbReference type="PANTHER" id="PTHR34047:SF7">
    <property type="entry name" value="RNA-DIRECTED DNA POLYMERASE"/>
    <property type="match status" value="1"/>
</dbReference>
<dbReference type="EMBL" id="FNDW01000013">
    <property type="protein sequence ID" value="SDI77030.1"/>
    <property type="molecule type" value="Genomic_DNA"/>
</dbReference>
<keyword evidence="7" id="KW-0051">Antiviral defense</keyword>
<evidence type="ECO:0000256" key="3">
    <source>
        <dbReference type="ARBA" id="ARBA00022695"/>
    </source>
</evidence>
<evidence type="ECO:0000256" key="2">
    <source>
        <dbReference type="ARBA" id="ARBA00022679"/>
    </source>
</evidence>
<dbReference type="EC" id="2.7.7.49" evidence="1"/>
<dbReference type="CDD" id="cd03487">
    <property type="entry name" value="RT_Bac_retron_II"/>
    <property type="match status" value="1"/>
</dbReference>
<dbReference type="InterPro" id="IPR000123">
    <property type="entry name" value="Reverse_transcriptase_msDNA"/>
</dbReference>
<dbReference type="Pfam" id="PF00078">
    <property type="entry name" value="RVT_1"/>
    <property type="match status" value="1"/>
</dbReference>
<evidence type="ECO:0000256" key="9">
    <source>
        <dbReference type="ARBA" id="ARBA00048173"/>
    </source>
</evidence>
<dbReference type="RefSeq" id="WP_089860962.1">
    <property type="nucleotide sequence ID" value="NZ_FNDW01000013.1"/>
</dbReference>
<organism evidence="11 12">
    <name type="scientific">Chryseobacterium taeanense</name>
    <dbReference type="NCBI Taxonomy" id="311334"/>
    <lineage>
        <taxon>Bacteria</taxon>
        <taxon>Pseudomonadati</taxon>
        <taxon>Bacteroidota</taxon>
        <taxon>Flavobacteriia</taxon>
        <taxon>Flavobacteriales</taxon>
        <taxon>Weeksellaceae</taxon>
        <taxon>Chryseobacterium group</taxon>
        <taxon>Chryseobacterium</taxon>
    </lineage>
</organism>
<dbReference type="PANTHER" id="PTHR34047">
    <property type="entry name" value="NUCLEAR INTRON MATURASE 1, MITOCHONDRIAL-RELATED"/>
    <property type="match status" value="1"/>
</dbReference>
<dbReference type="GO" id="GO:0051607">
    <property type="term" value="P:defense response to virus"/>
    <property type="evidence" value="ECO:0007669"/>
    <property type="project" value="UniProtKB-KW"/>
</dbReference>
<keyword evidence="12" id="KW-1185">Reference proteome</keyword>
<comment type="catalytic activity">
    <reaction evidence="9">
        <text>DNA(n) + a 2'-deoxyribonucleoside 5'-triphosphate = DNA(n+1) + diphosphate</text>
        <dbReference type="Rhea" id="RHEA:22508"/>
        <dbReference type="Rhea" id="RHEA-COMP:17339"/>
        <dbReference type="Rhea" id="RHEA-COMP:17340"/>
        <dbReference type="ChEBI" id="CHEBI:33019"/>
        <dbReference type="ChEBI" id="CHEBI:61560"/>
        <dbReference type="ChEBI" id="CHEBI:173112"/>
        <dbReference type="EC" id="2.7.7.49"/>
    </reaction>
</comment>
<dbReference type="GO" id="GO:0003723">
    <property type="term" value="F:RNA binding"/>
    <property type="evidence" value="ECO:0007669"/>
    <property type="project" value="InterPro"/>
</dbReference>
<dbReference type="GO" id="GO:0046872">
    <property type="term" value="F:metal ion binding"/>
    <property type="evidence" value="ECO:0007669"/>
    <property type="project" value="UniProtKB-KW"/>
</dbReference>
<keyword evidence="4" id="KW-0479">Metal-binding</keyword>
<protein>
    <recommendedName>
        <fullName evidence="1">RNA-directed DNA polymerase</fullName>
        <ecNumber evidence="1">2.7.7.49</ecNumber>
    </recommendedName>
</protein>
<proteinExistence type="inferred from homology"/>
<evidence type="ECO:0000256" key="6">
    <source>
        <dbReference type="ARBA" id="ARBA00022918"/>
    </source>
</evidence>
<dbReference type="SUPFAM" id="SSF56672">
    <property type="entry name" value="DNA/RNA polymerases"/>
    <property type="match status" value="1"/>
</dbReference>
<feature type="domain" description="Reverse transcriptase" evidence="10">
    <location>
        <begin position="61"/>
        <end position="298"/>
    </location>
</feature>
<dbReference type="InterPro" id="IPR043502">
    <property type="entry name" value="DNA/RNA_pol_sf"/>
</dbReference>
<sequence length="377" mass="44392">MPFPLELFILEAEKQGKSKEYIDVCVEYIKKLDSNGFPVIFSLHHLAQEIGVQYKYLRFLIGENDNKYEHKYKRYNYFSIKKKRNGYREIMAPSKDLKYIQKWILLNILYVYKLEDCCKGFMPNQGILNNAIVHENSEKILKVDLLKFYDSITFDRVVQVFESVGYIKNLAISIAKIVTASNRESYWNCFDEYSKLKLSSIRNAKTPVLPQGAPTSPMLANIIATNLDKKIINLSKKLNFRYSRYADDLTFSVKKNEGVLPYSKLIIKLIESEGFFVNPSKTIIKKKGQRQYVTGLTVTSDVNLSKKYRKEIFKHLHYCRKFGVNNHLERNKDFRKYNIIQFHDWLFGHICYTNSINKDVANKMFDIFRKINWSISE</sequence>
<evidence type="ECO:0000256" key="7">
    <source>
        <dbReference type="ARBA" id="ARBA00023118"/>
    </source>
</evidence>
<gene>
    <name evidence="11" type="ORF">SAMN05421846_11354</name>
</gene>
<evidence type="ECO:0000256" key="8">
    <source>
        <dbReference type="ARBA" id="ARBA00034120"/>
    </source>
</evidence>
<reference evidence="12" key="1">
    <citation type="submission" date="2016-10" db="EMBL/GenBank/DDBJ databases">
        <authorList>
            <person name="Varghese N."/>
            <person name="Submissions S."/>
        </authorList>
    </citation>
    <scope>NUCLEOTIDE SEQUENCE [LARGE SCALE GENOMIC DNA]</scope>
    <source>
        <strain evidence="12">DSM 17071</strain>
    </source>
</reference>
<dbReference type="InterPro" id="IPR000477">
    <property type="entry name" value="RT_dom"/>
</dbReference>
<evidence type="ECO:0000313" key="12">
    <source>
        <dbReference type="Proteomes" id="UP000198869"/>
    </source>
</evidence>
<comment type="similarity">
    <text evidence="8">Belongs to the bacterial reverse transcriptase family.</text>
</comment>
<dbReference type="PRINTS" id="PR00866">
    <property type="entry name" value="RNADNAPOLMS"/>
</dbReference>
<name>A0A1G8NBX4_9FLAO</name>
<accession>A0A1G8NBX4</accession>
<dbReference type="STRING" id="311334.SAMN05421846_11354"/>
<dbReference type="OrthoDB" id="9780724at2"/>
<dbReference type="AlphaFoldDB" id="A0A1G8NBX4"/>
<evidence type="ECO:0000259" key="10">
    <source>
        <dbReference type="PROSITE" id="PS50878"/>
    </source>
</evidence>
<keyword evidence="2" id="KW-0808">Transferase</keyword>
<dbReference type="GO" id="GO:0003964">
    <property type="term" value="F:RNA-directed DNA polymerase activity"/>
    <property type="evidence" value="ECO:0007669"/>
    <property type="project" value="UniProtKB-KW"/>
</dbReference>
<keyword evidence="6 11" id="KW-0695">RNA-directed DNA polymerase</keyword>
<evidence type="ECO:0000256" key="5">
    <source>
        <dbReference type="ARBA" id="ARBA00022842"/>
    </source>
</evidence>
<dbReference type="PROSITE" id="PS50878">
    <property type="entry name" value="RT_POL"/>
    <property type="match status" value="1"/>
</dbReference>
<dbReference type="Proteomes" id="UP000198869">
    <property type="component" value="Unassembled WGS sequence"/>
</dbReference>
<keyword evidence="5" id="KW-0460">Magnesium</keyword>
<evidence type="ECO:0000256" key="4">
    <source>
        <dbReference type="ARBA" id="ARBA00022723"/>
    </source>
</evidence>
<keyword evidence="3" id="KW-0548">Nucleotidyltransferase</keyword>
<dbReference type="InterPro" id="IPR051083">
    <property type="entry name" value="GrpII_Intron_Splice-Mob/Def"/>
</dbReference>
<evidence type="ECO:0000313" key="11">
    <source>
        <dbReference type="EMBL" id="SDI77030.1"/>
    </source>
</evidence>
<evidence type="ECO:0000256" key="1">
    <source>
        <dbReference type="ARBA" id="ARBA00012493"/>
    </source>
</evidence>